<dbReference type="Pfam" id="PF00230">
    <property type="entry name" value="MIP"/>
    <property type="match status" value="1"/>
</dbReference>
<comment type="similarity">
    <text evidence="6">Belongs to the MIP/aquaporin (TC 1.A.8) family.</text>
</comment>
<dbReference type="PRINTS" id="PR00783">
    <property type="entry name" value="MINTRINSICP"/>
</dbReference>
<dbReference type="InterPro" id="IPR000425">
    <property type="entry name" value="MIP"/>
</dbReference>
<keyword evidence="2 6" id="KW-0812">Transmembrane</keyword>
<evidence type="ECO:0000256" key="8">
    <source>
        <dbReference type="SAM" id="Phobius"/>
    </source>
</evidence>
<keyword evidence="10" id="KW-1185">Reference proteome</keyword>
<evidence type="ECO:0000256" key="6">
    <source>
        <dbReference type="RuleBase" id="RU000477"/>
    </source>
</evidence>
<dbReference type="InterPro" id="IPR023271">
    <property type="entry name" value="Aquaporin-like"/>
</dbReference>
<proteinExistence type="inferred from homology"/>
<dbReference type="PANTHER" id="PTHR45724">
    <property type="entry name" value="AQUAPORIN NIP2-1"/>
    <property type="match status" value="1"/>
</dbReference>
<keyword evidence="4 8" id="KW-1133">Transmembrane helix</keyword>
<organism evidence="9 10">
    <name type="scientific">Triticum turgidum subsp. durum</name>
    <name type="common">Durum wheat</name>
    <name type="synonym">Triticum durum</name>
    <dbReference type="NCBI Taxonomy" id="4567"/>
    <lineage>
        <taxon>Eukaryota</taxon>
        <taxon>Viridiplantae</taxon>
        <taxon>Streptophyta</taxon>
        <taxon>Embryophyta</taxon>
        <taxon>Tracheophyta</taxon>
        <taxon>Spermatophyta</taxon>
        <taxon>Magnoliopsida</taxon>
        <taxon>Liliopsida</taxon>
        <taxon>Poales</taxon>
        <taxon>Poaceae</taxon>
        <taxon>BOP clade</taxon>
        <taxon>Pooideae</taxon>
        <taxon>Triticodae</taxon>
        <taxon>Triticeae</taxon>
        <taxon>Triticinae</taxon>
        <taxon>Triticum</taxon>
    </lineage>
</organism>
<feature type="region of interest" description="Disordered" evidence="7">
    <location>
        <begin position="18"/>
        <end position="37"/>
    </location>
</feature>
<reference evidence="9 10" key="1">
    <citation type="submission" date="2017-09" db="EMBL/GenBank/DDBJ databases">
        <authorList>
            <consortium name="International Durum Wheat Genome Sequencing Consortium (IDWGSC)"/>
            <person name="Milanesi L."/>
        </authorList>
    </citation>
    <scope>NUCLEOTIDE SEQUENCE [LARGE SCALE GENOMIC DNA]</scope>
    <source>
        <strain evidence="10">cv. Svevo</strain>
    </source>
</reference>
<accession>A0A9R1A1X9</accession>
<evidence type="ECO:0000256" key="7">
    <source>
        <dbReference type="SAM" id="MobiDB-lite"/>
    </source>
</evidence>
<evidence type="ECO:0000256" key="2">
    <source>
        <dbReference type="ARBA" id="ARBA00022692"/>
    </source>
</evidence>
<feature type="transmembrane region" description="Helical" evidence="8">
    <location>
        <begin position="116"/>
        <end position="138"/>
    </location>
</feature>
<gene>
    <name evidence="9" type="ORF">TRITD_7Bv1G115860</name>
</gene>
<evidence type="ECO:0000256" key="5">
    <source>
        <dbReference type="ARBA" id="ARBA00023136"/>
    </source>
</evidence>
<dbReference type="GO" id="GO:0016020">
    <property type="term" value="C:membrane"/>
    <property type="evidence" value="ECO:0007669"/>
    <property type="project" value="UniProtKB-SubCell"/>
</dbReference>
<feature type="transmembrane region" description="Helical" evidence="8">
    <location>
        <begin position="158"/>
        <end position="179"/>
    </location>
</feature>
<dbReference type="SUPFAM" id="SSF81338">
    <property type="entry name" value="Aquaporin-like"/>
    <property type="match status" value="1"/>
</dbReference>
<comment type="subcellular location">
    <subcellularLocation>
        <location evidence="1">Membrane</location>
        <topology evidence="1">Multi-pass membrane protein</topology>
    </subcellularLocation>
</comment>
<evidence type="ECO:0000313" key="9">
    <source>
        <dbReference type="EMBL" id="VAI88040.1"/>
    </source>
</evidence>
<keyword evidence="6" id="KW-0813">Transport</keyword>
<protein>
    <submittedName>
        <fullName evidence="9">Uncharacterized protein</fullName>
    </submittedName>
</protein>
<dbReference type="InterPro" id="IPR034294">
    <property type="entry name" value="Aquaporin_transptr"/>
</dbReference>
<evidence type="ECO:0000256" key="1">
    <source>
        <dbReference type="ARBA" id="ARBA00004141"/>
    </source>
</evidence>
<dbReference type="OMA" id="MMNVLVA"/>
<dbReference type="PANTHER" id="PTHR45724:SF57">
    <property type="match status" value="1"/>
</dbReference>
<feature type="transmembrane region" description="Helical" evidence="8">
    <location>
        <begin position="90"/>
        <end position="109"/>
    </location>
</feature>
<sequence length="181" mass="18746">MELSRSVTMDVSLSIPAARGVGGDGTDRRAPRNSPSFKIVPLHDEMAKPSPGGRGHERAAVLLAKKAVYHPANPGAIVATVPTLGTAETFLIEFLTTFVLLFVIVAHATDPKVKELIAVAAGAAIMMNALISAESTGASMNPARTLGTAIATGTYTKIWVYMVAPPLGAIAGTGAYIALKH</sequence>
<keyword evidence="5 8" id="KW-0472">Membrane</keyword>
<evidence type="ECO:0000256" key="4">
    <source>
        <dbReference type="ARBA" id="ARBA00022989"/>
    </source>
</evidence>
<dbReference type="Proteomes" id="UP000324705">
    <property type="component" value="Chromosome 7B"/>
</dbReference>
<evidence type="ECO:0000256" key="3">
    <source>
        <dbReference type="ARBA" id="ARBA00022737"/>
    </source>
</evidence>
<keyword evidence="3" id="KW-0677">Repeat</keyword>
<name>A0A9R1A1X9_TRITD</name>
<dbReference type="AlphaFoldDB" id="A0A9R1A1X9"/>
<dbReference type="GO" id="GO:0015267">
    <property type="term" value="F:channel activity"/>
    <property type="evidence" value="ECO:0007669"/>
    <property type="project" value="InterPro"/>
</dbReference>
<dbReference type="Gene3D" id="1.20.1080.10">
    <property type="entry name" value="Glycerol uptake facilitator protein"/>
    <property type="match status" value="1"/>
</dbReference>
<dbReference type="Gramene" id="TRITD7Bv1G115860.1">
    <property type="protein sequence ID" value="TRITD7Bv1G115860.1"/>
    <property type="gene ID" value="TRITD7Bv1G115860"/>
</dbReference>
<evidence type="ECO:0000313" key="10">
    <source>
        <dbReference type="Proteomes" id="UP000324705"/>
    </source>
</evidence>
<dbReference type="EMBL" id="LT934124">
    <property type="protein sequence ID" value="VAI88040.1"/>
    <property type="molecule type" value="Genomic_DNA"/>
</dbReference>